<dbReference type="EMBL" id="WAEL01000003">
    <property type="protein sequence ID" value="NID10667.1"/>
    <property type="molecule type" value="Genomic_DNA"/>
</dbReference>
<evidence type="ECO:0000256" key="15">
    <source>
        <dbReference type="PIRNR" id="PIRNR004638"/>
    </source>
</evidence>
<dbReference type="PANTHER" id="PTHR40255:SF1">
    <property type="entry name" value="PROTOPORPHYRINOGEN IX OXIDASE"/>
    <property type="match status" value="1"/>
</dbReference>
<keyword evidence="11 14" id="KW-0408">Iron</keyword>
<comment type="similarity">
    <text evidence="3 14 15">Belongs to the HemJ family.</text>
</comment>
<comment type="caution">
    <text evidence="16">The sequence shown here is derived from an EMBL/GenBank/DDBJ whole genome shotgun (WGS) entry which is preliminary data.</text>
</comment>
<keyword evidence="10 14" id="KW-0560">Oxidoreductase</keyword>
<keyword evidence="9 14" id="KW-1133">Transmembrane helix</keyword>
<evidence type="ECO:0000256" key="14">
    <source>
        <dbReference type="HAMAP-Rule" id="MF_02239"/>
    </source>
</evidence>
<dbReference type="PIRSF" id="PIRSF004638">
    <property type="entry name" value="UCP004638"/>
    <property type="match status" value="1"/>
</dbReference>
<evidence type="ECO:0000256" key="6">
    <source>
        <dbReference type="ARBA" id="ARBA00022617"/>
    </source>
</evidence>
<dbReference type="Pfam" id="PF03653">
    <property type="entry name" value="UPF0093"/>
    <property type="match status" value="1"/>
</dbReference>
<evidence type="ECO:0000256" key="7">
    <source>
        <dbReference type="ARBA" id="ARBA00022692"/>
    </source>
</evidence>
<feature type="transmembrane region" description="Helical" evidence="14">
    <location>
        <begin position="6"/>
        <end position="24"/>
    </location>
</feature>
<evidence type="ECO:0000313" key="16">
    <source>
        <dbReference type="EMBL" id="NID10667.1"/>
    </source>
</evidence>
<proteinExistence type="inferred from homology"/>
<feature type="transmembrane region" description="Helical" evidence="14">
    <location>
        <begin position="85"/>
        <end position="108"/>
    </location>
</feature>
<comment type="cofactor">
    <cofactor evidence="14 15">
        <name>heme b</name>
        <dbReference type="ChEBI" id="CHEBI:60344"/>
    </cofactor>
    <text evidence="14 15">Binds 1 heme b (iron(II)-protoporphyrin IX) group per subunit.</text>
</comment>
<comment type="subcellular location">
    <subcellularLocation>
        <location evidence="1 14">Cell membrane</location>
        <topology evidence="1 14">Multi-pass membrane protein</topology>
    </subcellularLocation>
</comment>
<keyword evidence="7 14" id="KW-0812">Transmembrane</keyword>
<keyword evidence="8 14" id="KW-0479">Metal-binding</keyword>
<evidence type="ECO:0000256" key="3">
    <source>
        <dbReference type="ARBA" id="ARBA00006501"/>
    </source>
</evidence>
<dbReference type="InterPro" id="IPR005265">
    <property type="entry name" value="HemJ-like"/>
</dbReference>
<evidence type="ECO:0000256" key="13">
    <source>
        <dbReference type="ARBA" id="ARBA00048390"/>
    </source>
</evidence>
<evidence type="ECO:0000256" key="12">
    <source>
        <dbReference type="ARBA" id="ARBA00023136"/>
    </source>
</evidence>
<dbReference type="EC" id="1.3.99.-" evidence="14 15"/>
<evidence type="ECO:0000256" key="8">
    <source>
        <dbReference type="ARBA" id="ARBA00022723"/>
    </source>
</evidence>
<name>A0ABX0QI97_9BACT</name>
<keyword evidence="6 14" id="KW-0349">Heme</keyword>
<reference evidence="17" key="1">
    <citation type="submission" date="2019-09" db="EMBL/GenBank/DDBJ databases">
        <authorList>
            <person name="Jung D.-H."/>
        </authorList>
    </citation>
    <scope>NUCLEOTIDE SEQUENCE [LARGE SCALE GENOMIC DNA]</scope>
    <source>
        <strain evidence="17">JA-25</strain>
    </source>
</reference>
<evidence type="ECO:0000256" key="10">
    <source>
        <dbReference type="ARBA" id="ARBA00023002"/>
    </source>
</evidence>
<comment type="function">
    <text evidence="14 15">Catalyzes the oxidation of protoporphyrinogen IX to protoporphyrin IX.</text>
</comment>
<dbReference type="RefSeq" id="WP_085411064.1">
    <property type="nucleotide sequence ID" value="NZ_WAEL01000003.1"/>
</dbReference>
<keyword evidence="5 14" id="KW-1003">Cell membrane</keyword>
<feature type="transmembrane region" description="Helical" evidence="14">
    <location>
        <begin position="148"/>
        <end position="169"/>
    </location>
</feature>
<dbReference type="PANTHER" id="PTHR40255">
    <property type="entry name" value="UPF0093 MEMBRANE PROTEIN SLR1790"/>
    <property type="match status" value="1"/>
</dbReference>
<organism evidence="16 17">
    <name type="scientific">Fibrivirga algicola</name>
    <dbReference type="NCBI Taxonomy" id="2950420"/>
    <lineage>
        <taxon>Bacteria</taxon>
        <taxon>Pseudomonadati</taxon>
        <taxon>Bacteroidota</taxon>
        <taxon>Cytophagia</taxon>
        <taxon>Cytophagales</taxon>
        <taxon>Spirosomataceae</taxon>
        <taxon>Fibrivirga</taxon>
    </lineage>
</organism>
<dbReference type="HAMAP" id="MF_02239">
    <property type="entry name" value="HemJ"/>
    <property type="match status" value="1"/>
</dbReference>
<feature type="transmembrane region" description="Helical" evidence="14">
    <location>
        <begin position="56"/>
        <end position="79"/>
    </location>
</feature>
<evidence type="ECO:0000256" key="5">
    <source>
        <dbReference type="ARBA" id="ARBA00022475"/>
    </source>
</evidence>
<feature type="transmembrane region" description="Helical" evidence="14">
    <location>
        <begin position="124"/>
        <end position="142"/>
    </location>
</feature>
<evidence type="ECO:0000256" key="2">
    <source>
        <dbReference type="ARBA" id="ARBA00005073"/>
    </source>
</evidence>
<comment type="catalytic activity">
    <reaction evidence="13 14 15">
        <text>protoporphyrinogen IX + 3 A = protoporphyrin IX + 3 AH2</text>
        <dbReference type="Rhea" id="RHEA:62000"/>
        <dbReference type="ChEBI" id="CHEBI:13193"/>
        <dbReference type="ChEBI" id="CHEBI:17499"/>
        <dbReference type="ChEBI" id="CHEBI:57306"/>
        <dbReference type="ChEBI" id="CHEBI:57307"/>
    </reaction>
</comment>
<sequence length="175" mass="20512">MTFFYVKALHIIFIVTWFAGLFYLPRLCIYFTEAADQPDDARRVLQRQFALMQRRLWYGITWPSAILTLLLGLSTWYKYGATPAWLIYKLLLVAGLYSYHIACHLLFLQQQRGELRYTSTQLRIWNEVATLFLFGIVFLVVLKDALSMLWGLGGLLLFGTVLMIAIQAYKRLRER</sequence>
<evidence type="ECO:0000256" key="1">
    <source>
        <dbReference type="ARBA" id="ARBA00004651"/>
    </source>
</evidence>
<evidence type="ECO:0000256" key="4">
    <source>
        <dbReference type="ARBA" id="ARBA00017504"/>
    </source>
</evidence>
<evidence type="ECO:0000256" key="11">
    <source>
        <dbReference type="ARBA" id="ARBA00023004"/>
    </source>
</evidence>
<evidence type="ECO:0000256" key="9">
    <source>
        <dbReference type="ARBA" id="ARBA00022989"/>
    </source>
</evidence>
<feature type="binding site" description="axial binding residue" evidence="14">
    <location>
        <position position="89"/>
    </location>
    <ligand>
        <name>heme</name>
        <dbReference type="ChEBI" id="CHEBI:30413"/>
    </ligand>
    <ligandPart>
        <name>Fe</name>
        <dbReference type="ChEBI" id="CHEBI:18248"/>
    </ligandPart>
</feature>
<dbReference type="Proteomes" id="UP000606008">
    <property type="component" value="Unassembled WGS sequence"/>
</dbReference>
<keyword evidence="17" id="KW-1185">Reference proteome</keyword>
<comment type="subunit">
    <text evidence="14">Homodimer.</text>
</comment>
<accession>A0ABX0QI97</accession>
<gene>
    <name evidence="16" type="ORF">F7231_10845</name>
</gene>
<feature type="binding site" description="axial binding residue" evidence="14">
    <location>
        <position position="10"/>
    </location>
    <ligand>
        <name>heme</name>
        <dbReference type="ChEBI" id="CHEBI:30413"/>
    </ligand>
    <ligandPart>
        <name>Fe</name>
        <dbReference type="ChEBI" id="CHEBI:18248"/>
    </ligandPart>
</feature>
<reference evidence="17" key="2">
    <citation type="submission" date="2023-07" db="EMBL/GenBank/DDBJ databases">
        <authorList>
            <person name="Jung D.-H."/>
        </authorList>
    </citation>
    <scope>NUCLEOTIDE SEQUENCE [LARGE SCALE GENOMIC DNA]</scope>
    <source>
        <strain evidence="17">JA-25</strain>
    </source>
</reference>
<evidence type="ECO:0000313" key="17">
    <source>
        <dbReference type="Proteomes" id="UP000606008"/>
    </source>
</evidence>
<protein>
    <recommendedName>
        <fullName evidence="4 14">Protoporphyrinogen IX oxidase</fullName>
        <shortName evidence="14">PPO</shortName>
        <ecNumber evidence="14 15">1.3.99.-</ecNumber>
    </recommendedName>
</protein>
<comment type="pathway">
    <text evidence="2 14 15">Porphyrin-containing compound metabolism; protoporphyrin-IX biosynthesis; protoporphyrin-IX from protoporphyrinogen-IX: step 1/1.</text>
</comment>
<keyword evidence="12 14" id="KW-0472">Membrane</keyword>